<dbReference type="SUPFAM" id="SSF51445">
    <property type="entry name" value="(Trans)glycosidases"/>
    <property type="match status" value="1"/>
</dbReference>
<accession>A0A1F5N7X2</accession>
<evidence type="ECO:0008006" key="8">
    <source>
        <dbReference type="Google" id="ProtNLM"/>
    </source>
</evidence>
<dbReference type="InterPro" id="IPR017853">
    <property type="entry name" value="GH"/>
</dbReference>
<protein>
    <recommendedName>
        <fullName evidence="8">Beta-glucosidase</fullName>
    </recommendedName>
</protein>
<organism evidence="6 7">
    <name type="scientific">Candidatus Doudnabacteria bacterium RIFCSPHIGHO2_01_FULL_41_86</name>
    <dbReference type="NCBI Taxonomy" id="1817821"/>
    <lineage>
        <taxon>Bacteria</taxon>
        <taxon>Candidatus Doudnaibacteriota</taxon>
    </lineage>
</organism>
<dbReference type="Pfam" id="PF00232">
    <property type="entry name" value="Glyco_hydro_1"/>
    <property type="match status" value="2"/>
</dbReference>
<reference evidence="6 7" key="1">
    <citation type="journal article" date="2016" name="Nat. Commun.">
        <title>Thousands of microbial genomes shed light on interconnected biogeochemical processes in an aquifer system.</title>
        <authorList>
            <person name="Anantharaman K."/>
            <person name="Brown C.T."/>
            <person name="Hug L.A."/>
            <person name="Sharon I."/>
            <person name="Castelle C.J."/>
            <person name="Probst A.J."/>
            <person name="Thomas B.C."/>
            <person name="Singh A."/>
            <person name="Wilkins M.J."/>
            <person name="Karaoz U."/>
            <person name="Brodie E.L."/>
            <person name="Williams K.H."/>
            <person name="Hubbard S.S."/>
            <person name="Banfield J.F."/>
        </authorList>
    </citation>
    <scope>NUCLEOTIDE SEQUENCE [LARGE SCALE GENOMIC DNA]</scope>
</reference>
<dbReference type="Gene3D" id="3.20.20.80">
    <property type="entry name" value="Glycosidases"/>
    <property type="match status" value="1"/>
</dbReference>
<dbReference type="STRING" id="1817821.A2717_03560"/>
<evidence type="ECO:0000256" key="5">
    <source>
        <dbReference type="RuleBase" id="RU003690"/>
    </source>
</evidence>
<dbReference type="GO" id="GO:0008422">
    <property type="term" value="F:beta-glucosidase activity"/>
    <property type="evidence" value="ECO:0007669"/>
    <property type="project" value="TreeGrafter"/>
</dbReference>
<name>A0A1F5N7X2_9BACT</name>
<dbReference type="GO" id="GO:0005975">
    <property type="term" value="P:carbohydrate metabolic process"/>
    <property type="evidence" value="ECO:0007669"/>
    <property type="project" value="InterPro"/>
</dbReference>
<evidence type="ECO:0000256" key="2">
    <source>
        <dbReference type="ARBA" id="ARBA00022801"/>
    </source>
</evidence>
<proteinExistence type="inferred from homology"/>
<dbReference type="PANTHER" id="PTHR10353">
    <property type="entry name" value="GLYCOSYL HYDROLASE"/>
    <property type="match status" value="1"/>
</dbReference>
<evidence type="ECO:0000256" key="3">
    <source>
        <dbReference type="ARBA" id="ARBA00023295"/>
    </source>
</evidence>
<sequence length="414" mass="47927">MALLVEIKTKEKVQTKIHFPTGFLLGAALSAHQVEGNNINSDWWHEEQLGQVPKSGIATDHYHRYDEDFGIAEQIGLNAMRISIEWARIEPEEGRWDSAAIEHYKKVLKSMKDHGLTRMVTLWHWTLPQWLAAKGGFETNVGVEAFARYSWFVAQNLGKDIDLWITLNEPEIYAGLSHQKGSHPPFKKNLIQTWIVIRNLIAAHKSAYKAIKRTIPKAKIGIAKNSSFYQPYRKNNILDKILSYFADSISNHYVLEKIQKQLDFIGVNYYFHNKVRLSWRRGYEEMNKNFNKGQMKLTDQNKRSDMGWVLYPEGLHRLLKDLKWYKKPIYVTENGIADAVDSRRPKFIRDSLQAVANAIADGADVRGYCYWALTDNYEWTEGYGPRFGLVEIDYATQTRKIRKSADVLKEVQIG</sequence>
<comment type="caution">
    <text evidence="6">The sequence shown here is derived from an EMBL/GenBank/DDBJ whole genome shotgun (WGS) entry which is preliminary data.</text>
</comment>
<gene>
    <name evidence="6" type="ORF">A2717_03560</name>
</gene>
<dbReference type="EMBL" id="MFEH01000005">
    <property type="protein sequence ID" value="OGE73683.1"/>
    <property type="molecule type" value="Genomic_DNA"/>
</dbReference>
<evidence type="ECO:0000313" key="7">
    <source>
        <dbReference type="Proteomes" id="UP000177610"/>
    </source>
</evidence>
<evidence type="ECO:0000313" key="6">
    <source>
        <dbReference type="EMBL" id="OGE73683.1"/>
    </source>
</evidence>
<dbReference type="PANTHER" id="PTHR10353:SF209">
    <property type="entry name" value="GALACTOLIPID GALACTOSYLTRANSFERASE SFR2, CHLOROPLASTIC"/>
    <property type="match status" value="1"/>
</dbReference>
<dbReference type="AlphaFoldDB" id="A0A1F5N7X2"/>
<dbReference type="Proteomes" id="UP000177610">
    <property type="component" value="Unassembled WGS sequence"/>
</dbReference>
<dbReference type="InterPro" id="IPR018120">
    <property type="entry name" value="Glyco_hydro_1_AS"/>
</dbReference>
<dbReference type="PROSITE" id="PS00572">
    <property type="entry name" value="GLYCOSYL_HYDROL_F1_1"/>
    <property type="match status" value="1"/>
</dbReference>
<comment type="similarity">
    <text evidence="1 5">Belongs to the glycosyl hydrolase 1 family.</text>
</comment>
<dbReference type="InterPro" id="IPR001360">
    <property type="entry name" value="Glyco_hydro_1"/>
</dbReference>
<evidence type="ECO:0000256" key="4">
    <source>
        <dbReference type="PROSITE-ProRule" id="PRU10055"/>
    </source>
</evidence>
<keyword evidence="2" id="KW-0378">Hydrolase</keyword>
<evidence type="ECO:0000256" key="1">
    <source>
        <dbReference type="ARBA" id="ARBA00010838"/>
    </source>
</evidence>
<keyword evidence="3" id="KW-0326">Glycosidase</keyword>
<feature type="active site" description="Nucleophile" evidence="4">
    <location>
        <position position="333"/>
    </location>
</feature>
<dbReference type="PRINTS" id="PR00131">
    <property type="entry name" value="GLHYDRLASE1"/>
</dbReference>